<dbReference type="OrthoDB" id="327733at2"/>
<keyword evidence="4" id="KW-1185">Reference proteome</keyword>
<feature type="domain" description="Phospholipase D N-terminal" evidence="2">
    <location>
        <begin position="44"/>
        <end position="132"/>
    </location>
</feature>
<dbReference type="RefSeq" id="WP_082039851.1">
    <property type="nucleotide sequence ID" value="NZ_AP014568.1"/>
</dbReference>
<feature type="domain" description="PhoD-like phosphatase metallophosphatase" evidence="1">
    <location>
        <begin position="143"/>
        <end position="542"/>
    </location>
</feature>
<dbReference type="STRING" id="1458425.SRAA_0398"/>
<dbReference type="HOGENOM" id="CLU_015982_1_0_4"/>
<evidence type="ECO:0000259" key="1">
    <source>
        <dbReference type="Pfam" id="PF09423"/>
    </source>
</evidence>
<evidence type="ECO:0000259" key="2">
    <source>
        <dbReference type="Pfam" id="PF16655"/>
    </source>
</evidence>
<dbReference type="SUPFAM" id="SSF56300">
    <property type="entry name" value="Metallo-dependent phosphatases"/>
    <property type="match status" value="1"/>
</dbReference>
<dbReference type="Pfam" id="PF09423">
    <property type="entry name" value="PhoD"/>
    <property type="match status" value="1"/>
</dbReference>
<dbReference type="Pfam" id="PF16655">
    <property type="entry name" value="PhoD_N"/>
    <property type="match status" value="1"/>
</dbReference>
<dbReference type="AlphaFoldDB" id="A0A060NGW4"/>
<dbReference type="PANTHER" id="PTHR43606:SF2">
    <property type="entry name" value="ALKALINE PHOSPHATASE FAMILY PROTEIN (AFU_ORTHOLOGUE AFUA_5G03860)"/>
    <property type="match status" value="1"/>
</dbReference>
<dbReference type="EMBL" id="AP014568">
    <property type="protein sequence ID" value="BAO80252.1"/>
    <property type="molecule type" value="Genomic_DNA"/>
</dbReference>
<dbReference type="PROSITE" id="PS51257">
    <property type="entry name" value="PROKAR_LIPOPROTEIN"/>
    <property type="match status" value="1"/>
</dbReference>
<dbReference type="InterPro" id="IPR038607">
    <property type="entry name" value="PhoD-like_sf"/>
</dbReference>
<sequence length="566" mass="61049">MQQASRRDFVIRLASVAAVAGAGTALTGCLGDGGDSVPPQFSFGVASGDPLVDRVMLWTHAQFPDSSVDVALTWEVASDAAFTAMVSSGSAVAAAATGHTVKADAGGLAPGREYFYRFRFGVHSSPVGRTRTLPAAGASQVSMAVMSCSNFPAGFFHAYSEVTRSGAQFALHLGDYIYEYPTGVFTGLNAPAERLQANPATELITLSDYRRRYAQYRSDPDSKVMHAALPLIAIWDDHELANNSWVAGAQEHDPSTEGAFNARRDAAIQAWHEWLPVRSPNPANLRSINRSFDFGGLLALHLLETRLLARDRPLEVQELVNPATAAAARATLASATRTMMGREQLQWLQGRMAASRATWEVLGQPVLMARMTFPVSVLQHLNPANTSPAAVAAGQQAVTEYLTALATQAQAPASLTAAQRALLDPVQNPQLGYNLDAWDGYPVEREMLLGMARQLNKRLVVLAGDTHNAWASRLTLMDGTVVGNEFATQSISSPGLEEYLIGLTPVQTQQIFRGVVGDLRFADTGRRGFLLMEFTPQHARGTWHFVSSVKTRTYTLDTSQSLSVSA</sequence>
<evidence type="ECO:0000313" key="4">
    <source>
        <dbReference type="Proteomes" id="UP000067461"/>
    </source>
</evidence>
<dbReference type="CDD" id="cd07389">
    <property type="entry name" value="MPP_PhoD"/>
    <property type="match status" value="1"/>
</dbReference>
<dbReference type="PANTHER" id="PTHR43606">
    <property type="entry name" value="PHOSPHATASE, PUTATIVE (AFU_ORTHOLOGUE AFUA_6G08710)-RELATED"/>
    <property type="match status" value="1"/>
</dbReference>
<gene>
    <name evidence="3" type="ORF">SRAA_0398</name>
</gene>
<dbReference type="Proteomes" id="UP000067461">
    <property type="component" value="Chromosome"/>
</dbReference>
<dbReference type="InterPro" id="IPR052900">
    <property type="entry name" value="Phospholipid_Metab_Enz"/>
</dbReference>
<dbReference type="Gene3D" id="2.60.40.380">
    <property type="entry name" value="Purple acid phosphatase-like, N-terminal"/>
    <property type="match status" value="1"/>
</dbReference>
<evidence type="ECO:0000313" key="3">
    <source>
        <dbReference type="EMBL" id="BAO80252.1"/>
    </source>
</evidence>
<dbReference type="InterPro" id="IPR018946">
    <property type="entry name" value="PhoD-like_MPP"/>
</dbReference>
<proteinExistence type="predicted"/>
<reference evidence="3 4" key="1">
    <citation type="journal article" date="2014" name="Nat. Commun.">
        <title>Physiological and genomic features of highly alkaliphilic hydrogen-utilizing Betaproteobacteria from a continental serpentinizing site.</title>
        <authorList>
            <person name="Suzuki S."/>
            <person name="Kuenen J.G."/>
            <person name="Schipper K."/>
            <person name="van der Velde S."/>
            <person name="Ishii S."/>
            <person name="Wu A."/>
            <person name="Sorokin D.Y."/>
            <person name="Tenney A."/>
            <person name="Meng X.Y."/>
            <person name="Morrill P.L."/>
            <person name="Kamagata Y."/>
            <person name="Muyzer G."/>
            <person name="Nealson K.H."/>
        </authorList>
    </citation>
    <scope>NUCLEOTIDE SEQUENCE [LARGE SCALE GENOMIC DNA]</scope>
    <source>
        <strain evidence="3 4">A1</strain>
    </source>
</reference>
<dbReference type="Gene3D" id="3.60.21.70">
    <property type="entry name" value="PhoD-like phosphatase"/>
    <property type="match status" value="1"/>
</dbReference>
<dbReference type="InterPro" id="IPR032093">
    <property type="entry name" value="PhoD_N"/>
</dbReference>
<organism evidence="3 4">
    <name type="scientific">Serpentinimonas raichei</name>
    <dbReference type="NCBI Taxonomy" id="1458425"/>
    <lineage>
        <taxon>Bacteria</taxon>
        <taxon>Pseudomonadati</taxon>
        <taxon>Pseudomonadota</taxon>
        <taxon>Betaproteobacteria</taxon>
        <taxon>Burkholderiales</taxon>
        <taxon>Comamonadaceae</taxon>
        <taxon>Serpentinimonas</taxon>
    </lineage>
</organism>
<accession>A0A060NGW4</accession>
<protein>
    <submittedName>
        <fullName evidence="3">Phosphodiesterase/alkaline phosphatase D</fullName>
    </submittedName>
</protein>
<name>A0A060NGW4_9BURK</name>
<dbReference type="KEGG" id="cbaa:SRAA_0398"/>
<dbReference type="InterPro" id="IPR029052">
    <property type="entry name" value="Metallo-depent_PP-like"/>
</dbReference>